<feature type="compositionally biased region" description="Polar residues" evidence="1">
    <location>
        <begin position="518"/>
        <end position="527"/>
    </location>
</feature>
<feature type="compositionally biased region" description="Basic and acidic residues" evidence="1">
    <location>
        <begin position="137"/>
        <end position="149"/>
    </location>
</feature>
<evidence type="ECO:0000256" key="1">
    <source>
        <dbReference type="SAM" id="MobiDB-lite"/>
    </source>
</evidence>
<proteinExistence type="predicted"/>
<feature type="compositionally biased region" description="Polar residues" evidence="1">
    <location>
        <begin position="284"/>
        <end position="303"/>
    </location>
</feature>
<sequence length="592" mass="65933">MSTSVAMAPNDQQSRRGILELAGHPTRYTQTKVKGIRKKKKAKPVQKEKDINDSTKKPYHPPKKLDGVPVASKRRSRMAIGQLKIINAQDRVQQLIKLAEDGRRKSNTLPPLEREASFARQPRKTSNSNNKNGQSGKDVEEKPVRKVSVKMDRKIVSHLKHHLNKRLQKRFDQQDEPLEYPSDEEEREGRKSRGRDLQGSGQGEKGIFANYSETGEKIQETDGRKRRGKMAKSPSRPAMNHRGSTSSVSLSTSGMSGAEDGRNDENMLNASFKKSSPLPGIPSGQVQSADVDANTATEGTESTNHVDDQEDAFLPSPEDCTEVEDIDFWLTDVSPVQTPMASRPSSCASNGPLSRWERALEILSGTVHKPSPPNRAVINLYVASGYSDTDAERVFMQEHLYPGLRALCMHQGHELRVHDLHWGFKDAISDDHRLPEIMHNVIKEIQKSLFGLNFLIILGQKLGPCLLPTWIQQGELEAIASLASKSADQQRAELKARIAQVEATRKEREAKTKLEGGAQTSTENTLSAGRLADDQLDSARTDVTREGQEEIQVTAAEQRRAINLASKKELQELKVCITALHFEFVLYDKVAP</sequence>
<dbReference type="EMBL" id="BLXT01007705">
    <property type="protein sequence ID" value="GFO41710.1"/>
    <property type="molecule type" value="Genomic_DNA"/>
</dbReference>
<protein>
    <submittedName>
        <fullName evidence="2">NACHT and WD repeat domain-containing protein 1</fullName>
    </submittedName>
</protein>
<feature type="region of interest" description="Disordered" evidence="1">
    <location>
        <begin position="507"/>
        <end position="531"/>
    </location>
</feature>
<evidence type="ECO:0000313" key="2">
    <source>
        <dbReference type="EMBL" id="GFO41710.1"/>
    </source>
</evidence>
<dbReference type="Proteomes" id="UP000735302">
    <property type="component" value="Unassembled WGS sequence"/>
</dbReference>
<feature type="compositionally biased region" description="Acidic residues" evidence="1">
    <location>
        <begin position="174"/>
        <end position="186"/>
    </location>
</feature>
<organism evidence="2 3">
    <name type="scientific">Plakobranchus ocellatus</name>
    <dbReference type="NCBI Taxonomy" id="259542"/>
    <lineage>
        <taxon>Eukaryota</taxon>
        <taxon>Metazoa</taxon>
        <taxon>Spiralia</taxon>
        <taxon>Lophotrochozoa</taxon>
        <taxon>Mollusca</taxon>
        <taxon>Gastropoda</taxon>
        <taxon>Heterobranchia</taxon>
        <taxon>Euthyneura</taxon>
        <taxon>Panpulmonata</taxon>
        <taxon>Sacoglossa</taxon>
        <taxon>Placobranchoidea</taxon>
        <taxon>Plakobranchidae</taxon>
        <taxon>Plakobranchus</taxon>
    </lineage>
</organism>
<evidence type="ECO:0000313" key="3">
    <source>
        <dbReference type="Proteomes" id="UP000735302"/>
    </source>
</evidence>
<name>A0AAV4DCA2_9GAST</name>
<dbReference type="PANTHER" id="PTHR19871:SF14">
    <property type="entry name" value="DUF4062 DOMAIN-CONTAINING PROTEIN"/>
    <property type="match status" value="1"/>
</dbReference>
<gene>
    <name evidence="2" type="ORF">PoB_006821500</name>
</gene>
<dbReference type="AlphaFoldDB" id="A0AAV4DCA2"/>
<feature type="region of interest" description="Disordered" evidence="1">
    <location>
        <begin position="102"/>
        <end position="149"/>
    </location>
</feature>
<feature type="compositionally biased region" description="Basic and acidic residues" evidence="1">
    <location>
        <begin position="214"/>
        <end position="223"/>
    </location>
</feature>
<feature type="region of interest" description="Disordered" evidence="1">
    <location>
        <begin position="1"/>
        <end position="72"/>
    </location>
</feature>
<comment type="caution">
    <text evidence="2">The sequence shown here is derived from an EMBL/GenBank/DDBJ whole genome shotgun (WGS) entry which is preliminary data.</text>
</comment>
<keyword evidence="3" id="KW-1185">Reference proteome</keyword>
<feature type="compositionally biased region" description="Basic and acidic residues" evidence="1">
    <location>
        <begin position="45"/>
        <end position="56"/>
    </location>
</feature>
<feature type="compositionally biased region" description="Basic residues" evidence="1">
    <location>
        <begin position="34"/>
        <end position="44"/>
    </location>
</feature>
<dbReference type="PANTHER" id="PTHR19871">
    <property type="entry name" value="BETA TRANSDUCIN-RELATED PROTEIN"/>
    <property type="match status" value="1"/>
</dbReference>
<feature type="compositionally biased region" description="Basic and acidic residues" evidence="1">
    <location>
        <begin position="187"/>
        <end position="196"/>
    </location>
</feature>
<accession>A0AAV4DCA2</accession>
<feature type="compositionally biased region" description="Low complexity" evidence="1">
    <location>
        <begin position="243"/>
        <end position="257"/>
    </location>
</feature>
<feature type="region of interest" description="Disordered" evidence="1">
    <location>
        <begin position="165"/>
        <end position="311"/>
    </location>
</feature>
<dbReference type="InterPro" id="IPR052752">
    <property type="entry name" value="NACHT-WD_repeat"/>
</dbReference>
<feature type="compositionally biased region" description="Low complexity" evidence="1">
    <location>
        <begin position="126"/>
        <end position="136"/>
    </location>
</feature>
<reference evidence="2 3" key="1">
    <citation type="journal article" date="2021" name="Elife">
        <title>Chloroplast acquisition without the gene transfer in kleptoplastic sea slugs, Plakobranchus ocellatus.</title>
        <authorList>
            <person name="Maeda T."/>
            <person name="Takahashi S."/>
            <person name="Yoshida T."/>
            <person name="Shimamura S."/>
            <person name="Takaki Y."/>
            <person name="Nagai Y."/>
            <person name="Toyoda A."/>
            <person name="Suzuki Y."/>
            <person name="Arimoto A."/>
            <person name="Ishii H."/>
            <person name="Satoh N."/>
            <person name="Nishiyama T."/>
            <person name="Hasebe M."/>
            <person name="Maruyama T."/>
            <person name="Minagawa J."/>
            <person name="Obokata J."/>
            <person name="Shigenobu S."/>
        </authorList>
    </citation>
    <scope>NUCLEOTIDE SEQUENCE [LARGE SCALE GENOMIC DNA]</scope>
</reference>